<dbReference type="SUPFAM" id="SSF103473">
    <property type="entry name" value="MFS general substrate transporter"/>
    <property type="match status" value="1"/>
</dbReference>
<evidence type="ECO:0000256" key="3">
    <source>
        <dbReference type="ARBA" id="ARBA00022692"/>
    </source>
</evidence>
<evidence type="ECO:0000313" key="9">
    <source>
        <dbReference type="Proteomes" id="UP001501578"/>
    </source>
</evidence>
<feature type="transmembrane region" description="Helical" evidence="6">
    <location>
        <begin position="100"/>
        <end position="120"/>
    </location>
</feature>
<dbReference type="EMBL" id="BAAAHQ010000046">
    <property type="protein sequence ID" value="GAA0950474.1"/>
    <property type="molecule type" value="Genomic_DNA"/>
</dbReference>
<dbReference type="InterPro" id="IPR001958">
    <property type="entry name" value="Tet-R_TetA/multi-R_MdtG-like"/>
</dbReference>
<dbReference type="PRINTS" id="PR01035">
    <property type="entry name" value="TCRTETA"/>
</dbReference>
<protein>
    <submittedName>
        <fullName evidence="8">MFS transporter</fullName>
    </submittedName>
</protein>
<dbReference type="InterPro" id="IPR020846">
    <property type="entry name" value="MFS_dom"/>
</dbReference>
<feature type="transmembrane region" description="Helical" evidence="6">
    <location>
        <begin position="202"/>
        <end position="223"/>
    </location>
</feature>
<evidence type="ECO:0000259" key="7">
    <source>
        <dbReference type="PROSITE" id="PS50850"/>
    </source>
</evidence>
<comment type="caution">
    <text evidence="8">The sequence shown here is derived from an EMBL/GenBank/DDBJ whole genome shotgun (WGS) entry which is preliminary data.</text>
</comment>
<organism evidence="8 9">
    <name type="scientific">Nonomuraea longicatena</name>
    <dbReference type="NCBI Taxonomy" id="83682"/>
    <lineage>
        <taxon>Bacteria</taxon>
        <taxon>Bacillati</taxon>
        <taxon>Actinomycetota</taxon>
        <taxon>Actinomycetes</taxon>
        <taxon>Streptosporangiales</taxon>
        <taxon>Streptosporangiaceae</taxon>
        <taxon>Nonomuraea</taxon>
    </lineage>
</organism>
<comment type="subcellular location">
    <subcellularLocation>
        <location evidence="1">Cell membrane</location>
        <topology evidence="1">Multi-pass membrane protein</topology>
    </subcellularLocation>
</comment>
<dbReference type="PANTHER" id="PTHR43124">
    <property type="entry name" value="PURINE EFFLUX PUMP PBUE"/>
    <property type="match status" value="1"/>
</dbReference>
<keyword evidence="3 6" id="KW-0812">Transmembrane</keyword>
<name>A0ABN1R252_9ACTN</name>
<accession>A0ABN1R252</accession>
<evidence type="ECO:0000256" key="4">
    <source>
        <dbReference type="ARBA" id="ARBA00022989"/>
    </source>
</evidence>
<dbReference type="CDD" id="cd17324">
    <property type="entry name" value="MFS_NepI_like"/>
    <property type="match status" value="1"/>
</dbReference>
<feature type="transmembrane region" description="Helical" evidence="6">
    <location>
        <begin position="357"/>
        <end position="376"/>
    </location>
</feature>
<dbReference type="RefSeq" id="WP_343954556.1">
    <property type="nucleotide sequence ID" value="NZ_BAAAHQ010000046.1"/>
</dbReference>
<dbReference type="InterPro" id="IPR050189">
    <property type="entry name" value="MFS_Efflux_Transporters"/>
</dbReference>
<proteinExistence type="predicted"/>
<feature type="transmembrane region" description="Helical" evidence="6">
    <location>
        <begin position="42"/>
        <end position="63"/>
    </location>
</feature>
<dbReference type="Pfam" id="PF07690">
    <property type="entry name" value="MFS_1"/>
    <property type="match status" value="1"/>
</dbReference>
<evidence type="ECO:0000256" key="5">
    <source>
        <dbReference type="ARBA" id="ARBA00023136"/>
    </source>
</evidence>
<feature type="domain" description="Major facilitator superfamily (MFS) profile" evidence="7">
    <location>
        <begin position="4"/>
        <end position="381"/>
    </location>
</feature>
<evidence type="ECO:0000313" key="8">
    <source>
        <dbReference type="EMBL" id="GAA0950474.1"/>
    </source>
</evidence>
<keyword evidence="9" id="KW-1185">Reference proteome</keyword>
<feature type="transmembrane region" description="Helical" evidence="6">
    <location>
        <begin position="70"/>
        <end position="88"/>
    </location>
</feature>
<dbReference type="NCBIfam" id="NF033135">
    <property type="entry name" value="cmx_cmrA"/>
    <property type="match status" value="1"/>
</dbReference>
<dbReference type="InterPro" id="IPR036259">
    <property type="entry name" value="MFS_trans_sf"/>
</dbReference>
<dbReference type="PROSITE" id="PS50850">
    <property type="entry name" value="MFS"/>
    <property type="match status" value="1"/>
</dbReference>
<keyword evidence="5 6" id="KW-0472">Membrane</keyword>
<dbReference type="InterPro" id="IPR011701">
    <property type="entry name" value="MFS"/>
</dbReference>
<feature type="transmembrane region" description="Helical" evidence="6">
    <location>
        <begin position="293"/>
        <end position="319"/>
    </location>
</feature>
<sequence>MPLAIFILGAAIFAQGTSELMLAGLLTEVATAFDVSVPQAGLLISAFAIGMLVGAPILALATMRWPRRTTLLIFLAVFSLSHAAGALAPDYWTLFVTRVISAFVYAGFWAVSIVTVFSLVPVNVRGKAMSILAGGLTIATIFGLPLGALIGQQFGWRSVFWVVAVMSAVAMIGVLATVPGGRPTTEKAPDLRRELRGMANPRVWLAYSITALGTAGLFVSFSYLEPLLTRTTGLATSWVPAILALYGVGAVVGITIGGRTADRHPVRTMYIGMTGLIVTSIGLALLADHLVPTIVLIFLLGAFGFGPNPTFNSWVFTLAKNSPTLASSTNVSAFNTGITTGPWLGGLAIGAGYGYPSVAWIGALLGALSLLAIAAATRRTSAAPDLAPTTV</sequence>
<feature type="transmembrane region" description="Helical" evidence="6">
    <location>
        <begin position="132"/>
        <end position="152"/>
    </location>
</feature>
<dbReference type="PANTHER" id="PTHR43124:SF3">
    <property type="entry name" value="CHLORAMPHENICOL EFFLUX PUMP RV0191"/>
    <property type="match status" value="1"/>
</dbReference>
<dbReference type="Proteomes" id="UP001501578">
    <property type="component" value="Unassembled WGS sequence"/>
</dbReference>
<reference evidence="8 9" key="1">
    <citation type="journal article" date="2019" name="Int. J. Syst. Evol. Microbiol.">
        <title>The Global Catalogue of Microorganisms (GCM) 10K type strain sequencing project: providing services to taxonomists for standard genome sequencing and annotation.</title>
        <authorList>
            <consortium name="The Broad Institute Genomics Platform"/>
            <consortium name="The Broad Institute Genome Sequencing Center for Infectious Disease"/>
            <person name="Wu L."/>
            <person name="Ma J."/>
        </authorList>
    </citation>
    <scope>NUCLEOTIDE SEQUENCE [LARGE SCALE GENOMIC DNA]</scope>
    <source>
        <strain evidence="8 9">JCM 11136</strain>
    </source>
</reference>
<evidence type="ECO:0000256" key="6">
    <source>
        <dbReference type="SAM" id="Phobius"/>
    </source>
</evidence>
<feature type="transmembrane region" description="Helical" evidence="6">
    <location>
        <begin position="268"/>
        <end position="287"/>
    </location>
</feature>
<evidence type="ECO:0000256" key="2">
    <source>
        <dbReference type="ARBA" id="ARBA00022475"/>
    </source>
</evidence>
<evidence type="ECO:0000256" key="1">
    <source>
        <dbReference type="ARBA" id="ARBA00004651"/>
    </source>
</evidence>
<gene>
    <name evidence="8" type="ORF">GCM10009560_69950</name>
</gene>
<keyword evidence="2" id="KW-1003">Cell membrane</keyword>
<feature type="transmembrane region" description="Helical" evidence="6">
    <location>
        <begin position="158"/>
        <end position="181"/>
    </location>
</feature>
<dbReference type="Gene3D" id="1.20.1250.20">
    <property type="entry name" value="MFS general substrate transporter like domains"/>
    <property type="match status" value="2"/>
</dbReference>
<keyword evidence="4 6" id="KW-1133">Transmembrane helix</keyword>
<feature type="transmembrane region" description="Helical" evidence="6">
    <location>
        <begin position="235"/>
        <end position="256"/>
    </location>
</feature>
<feature type="transmembrane region" description="Helical" evidence="6">
    <location>
        <begin position="331"/>
        <end position="351"/>
    </location>
</feature>